<evidence type="ECO:0000313" key="2">
    <source>
        <dbReference type="EMBL" id="NBC37435.1"/>
    </source>
</evidence>
<dbReference type="PANTHER" id="PTHR37315">
    <property type="entry name" value="UPF0311 PROTEIN BLR7842"/>
    <property type="match status" value="1"/>
</dbReference>
<organism evidence="2 3">
    <name type="scientific">Novosphingobium ovatum</name>
    <dbReference type="NCBI Taxonomy" id="1908523"/>
    <lineage>
        <taxon>Bacteria</taxon>
        <taxon>Pseudomonadati</taxon>
        <taxon>Pseudomonadota</taxon>
        <taxon>Alphaproteobacteria</taxon>
        <taxon>Sphingomonadales</taxon>
        <taxon>Sphingomonadaceae</taxon>
        <taxon>Novosphingobium</taxon>
    </lineage>
</organism>
<reference evidence="3" key="1">
    <citation type="submission" date="2020-01" db="EMBL/GenBank/DDBJ databases">
        <title>Sphingomonas sp. strain CSW-10.</title>
        <authorList>
            <person name="Chen W.-M."/>
        </authorList>
    </citation>
    <scope>NUCLEOTIDE SEQUENCE [LARGE SCALE GENOMIC DNA]</scope>
    <source>
        <strain evidence="3">FSY-8</strain>
    </source>
</reference>
<comment type="similarity">
    <text evidence="1">Belongs to the UPF0311 family.</text>
</comment>
<dbReference type="RefSeq" id="WP_161719506.1">
    <property type="nucleotide sequence ID" value="NZ_JAAAPO010000005.1"/>
</dbReference>
<sequence>MRLEFAMEMRLSLGERHHIHVADGYTRGAVLISGGSFEGPGLRGRLVPGSGGDFPMVRPDGGGRFESQYLMQTDDGAMILKRSTGVRHAPPNVVAALLAKQPVDPQSYYMRMTPRFEAPEGPYGWMNETLFVGVGQRNPEGSIFRFWKVV</sequence>
<dbReference type="PANTHER" id="PTHR37315:SF1">
    <property type="entry name" value="UPF0311 PROTEIN BLR7842"/>
    <property type="match status" value="1"/>
</dbReference>
<keyword evidence="3" id="KW-1185">Reference proteome</keyword>
<dbReference type="HAMAP" id="MF_00775">
    <property type="entry name" value="UPF0311"/>
    <property type="match status" value="1"/>
</dbReference>
<accession>A0ABW9XFV7</accession>
<dbReference type="Pfam" id="PF11578">
    <property type="entry name" value="DUF3237"/>
    <property type="match status" value="1"/>
</dbReference>
<protein>
    <recommendedName>
        <fullName evidence="1">UPF0311 protein GTZ99_12835</fullName>
    </recommendedName>
</protein>
<dbReference type="EMBL" id="JAAAPO010000005">
    <property type="protein sequence ID" value="NBC37435.1"/>
    <property type="molecule type" value="Genomic_DNA"/>
</dbReference>
<gene>
    <name evidence="2" type="ORF">GTZ99_12835</name>
</gene>
<dbReference type="InterPro" id="IPR020915">
    <property type="entry name" value="UPF0311"/>
</dbReference>
<evidence type="ECO:0000256" key="1">
    <source>
        <dbReference type="HAMAP-Rule" id="MF_00775"/>
    </source>
</evidence>
<dbReference type="Proteomes" id="UP000753724">
    <property type="component" value="Unassembled WGS sequence"/>
</dbReference>
<proteinExistence type="inferred from homology"/>
<dbReference type="Gene3D" id="2.40.160.20">
    <property type="match status" value="1"/>
</dbReference>
<evidence type="ECO:0000313" key="3">
    <source>
        <dbReference type="Proteomes" id="UP000753724"/>
    </source>
</evidence>
<name>A0ABW9XFV7_9SPHN</name>
<comment type="caution">
    <text evidence="2">The sequence shown here is derived from an EMBL/GenBank/DDBJ whole genome shotgun (WGS) entry which is preliminary data.</text>
</comment>